<sequence>LFLRKLYGKKSEKLLNVRLKSACISTFLAAVEAPPALYGT</sequence>
<feature type="non-terminal residue" evidence="1">
    <location>
        <position position="1"/>
    </location>
</feature>
<accession>A0ABN7X2S9</accession>
<name>A0ABN7X2S9_GIGMA</name>
<dbReference type="Proteomes" id="UP000789901">
    <property type="component" value="Unassembled WGS sequence"/>
</dbReference>
<protein>
    <submittedName>
        <fullName evidence="1">39579_t:CDS:1</fullName>
    </submittedName>
</protein>
<dbReference type="EMBL" id="CAJVQB010083995">
    <property type="protein sequence ID" value="CAG8846548.1"/>
    <property type="molecule type" value="Genomic_DNA"/>
</dbReference>
<organism evidence="1 2">
    <name type="scientific">Gigaspora margarita</name>
    <dbReference type="NCBI Taxonomy" id="4874"/>
    <lineage>
        <taxon>Eukaryota</taxon>
        <taxon>Fungi</taxon>
        <taxon>Fungi incertae sedis</taxon>
        <taxon>Mucoromycota</taxon>
        <taxon>Glomeromycotina</taxon>
        <taxon>Glomeromycetes</taxon>
        <taxon>Diversisporales</taxon>
        <taxon>Gigasporaceae</taxon>
        <taxon>Gigaspora</taxon>
    </lineage>
</organism>
<feature type="non-terminal residue" evidence="1">
    <location>
        <position position="40"/>
    </location>
</feature>
<proteinExistence type="predicted"/>
<evidence type="ECO:0000313" key="2">
    <source>
        <dbReference type="Proteomes" id="UP000789901"/>
    </source>
</evidence>
<gene>
    <name evidence="1" type="ORF">GMARGA_LOCUS38218</name>
</gene>
<reference evidence="1 2" key="1">
    <citation type="submission" date="2021-06" db="EMBL/GenBank/DDBJ databases">
        <authorList>
            <person name="Kallberg Y."/>
            <person name="Tangrot J."/>
            <person name="Rosling A."/>
        </authorList>
    </citation>
    <scope>NUCLEOTIDE SEQUENCE [LARGE SCALE GENOMIC DNA]</scope>
    <source>
        <strain evidence="1 2">120-4 pot B 10/14</strain>
    </source>
</reference>
<keyword evidence="2" id="KW-1185">Reference proteome</keyword>
<comment type="caution">
    <text evidence="1">The sequence shown here is derived from an EMBL/GenBank/DDBJ whole genome shotgun (WGS) entry which is preliminary data.</text>
</comment>
<evidence type="ECO:0000313" key="1">
    <source>
        <dbReference type="EMBL" id="CAG8846548.1"/>
    </source>
</evidence>